<comment type="function">
    <text evidence="2">An aminoacyl-tRNA editing enzyme that deacylates mischarged D-aminoacyl-tRNAs. Also deacylates mischarged glycyl-tRNA(Ala), protecting cells against glycine mischarging by AlaRS. Acts via tRNA-based rather than protein-based catalysis; rejects L-amino acids rather than detecting D-amino acids in the active site. By recycling D-aminoacyl-tRNA to D-amino acids and free tRNA molecules, this enzyme counteracts the toxicity associated with the formation of D-aminoacyl-tRNA entities in vivo and helps enforce protein L-homochirality.</text>
</comment>
<keyword evidence="2" id="KW-0820">tRNA-binding</keyword>
<protein>
    <recommendedName>
        <fullName evidence="2">D-aminoacyl-tRNA deacylase</fullName>
        <shortName evidence="2">DTD</shortName>
        <ecNumber evidence="2">3.1.1.96</ecNumber>
    </recommendedName>
    <alternativeName>
        <fullName evidence="2">Gly-tRNA(Ala) deacylase</fullName>
        <ecNumber evidence="2">3.1.1.-</ecNumber>
    </alternativeName>
</protein>
<gene>
    <name evidence="2" type="primary">dtd</name>
    <name evidence="4" type="ORF">C0175_01700</name>
    <name evidence="3" type="ORF">C0175_04925</name>
</gene>
<comment type="caution">
    <text evidence="4">The sequence shown here is derived from an EMBL/GenBank/DDBJ whole genome shotgun (WGS) entry which is preliminary data.</text>
</comment>
<dbReference type="GO" id="GO:0043908">
    <property type="term" value="F:Ser(Gly)-tRNA(Ala) hydrolase activity"/>
    <property type="evidence" value="ECO:0007669"/>
    <property type="project" value="UniProtKB-UniRule"/>
</dbReference>
<dbReference type="Proteomes" id="UP000236910">
    <property type="component" value="Unassembled WGS sequence"/>
</dbReference>
<feature type="short sequence motif" description="Gly-cisPro motif, important for rejection of L-amino acids" evidence="2">
    <location>
        <begin position="139"/>
        <end position="140"/>
    </location>
</feature>
<organism evidence="4 5">
    <name type="scientific">Caldisericum exile</name>
    <dbReference type="NCBI Taxonomy" id="693075"/>
    <lineage>
        <taxon>Bacteria</taxon>
        <taxon>Pseudomonadati</taxon>
        <taxon>Caldisericota/Cryosericota group</taxon>
        <taxon>Caldisericota</taxon>
        <taxon>Caldisericia</taxon>
        <taxon>Caldisericales</taxon>
        <taxon>Caldisericaceae</taxon>
        <taxon>Caldisericum</taxon>
    </lineage>
</organism>
<comment type="domain">
    <text evidence="2">A Gly-cisPro motif from one monomer fits into the active site of the other monomer to allow specific chiral rejection of L-amino acids.</text>
</comment>
<keyword evidence="2" id="KW-0378">Hydrolase</keyword>
<comment type="similarity">
    <text evidence="1 2">Belongs to the DTD family.</text>
</comment>
<dbReference type="NCBIfam" id="TIGR00256">
    <property type="entry name" value="D-aminoacyl-tRNA deacylase"/>
    <property type="match status" value="1"/>
</dbReference>
<dbReference type="Gene3D" id="3.50.80.10">
    <property type="entry name" value="D-tyrosyl-tRNA(Tyr) deacylase"/>
    <property type="match status" value="1"/>
</dbReference>
<dbReference type="EMBL" id="PNIX01000291">
    <property type="protein sequence ID" value="PMP81689.1"/>
    <property type="molecule type" value="Genomic_DNA"/>
</dbReference>
<dbReference type="FunFam" id="3.50.80.10:FF:000001">
    <property type="entry name" value="D-aminoacyl-tRNA deacylase"/>
    <property type="match status" value="1"/>
</dbReference>
<evidence type="ECO:0000256" key="2">
    <source>
        <dbReference type="HAMAP-Rule" id="MF_00518"/>
    </source>
</evidence>
<comment type="catalytic activity">
    <reaction evidence="2">
        <text>glycyl-tRNA(Ala) + H2O = tRNA(Ala) + glycine + H(+)</text>
        <dbReference type="Rhea" id="RHEA:53744"/>
        <dbReference type="Rhea" id="RHEA-COMP:9657"/>
        <dbReference type="Rhea" id="RHEA-COMP:13640"/>
        <dbReference type="ChEBI" id="CHEBI:15377"/>
        <dbReference type="ChEBI" id="CHEBI:15378"/>
        <dbReference type="ChEBI" id="CHEBI:57305"/>
        <dbReference type="ChEBI" id="CHEBI:78442"/>
        <dbReference type="ChEBI" id="CHEBI:78522"/>
    </reaction>
</comment>
<sequence length="149" mass="16793">MRAVIQRVKESYVKVDGEIVGKIGKGLLVLLGIGKEDTDKDLKWMEDKIPNLRIFEDENDKMNRSLIDIGGEMLVISQFTLYGDASHGRRPSFSEAAPSDVAREMYLRFCDDLLSFHPALKIEKGIFQAKMEVYIVNDGPVTIIVDSKT</sequence>
<dbReference type="GO" id="GO:0000049">
    <property type="term" value="F:tRNA binding"/>
    <property type="evidence" value="ECO:0007669"/>
    <property type="project" value="UniProtKB-UniRule"/>
</dbReference>
<evidence type="ECO:0000313" key="4">
    <source>
        <dbReference type="EMBL" id="PMP83449.1"/>
    </source>
</evidence>
<proteinExistence type="inferred from homology"/>
<comment type="subcellular location">
    <subcellularLocation>
        <location evidence="2">Cytoplasm</location>
    </subcellularLocation>
</comment>
<dbReference type="HAMAP" id="MF_00518">
    <property type="entry name" value="Deacylase_Dtd"/>
    <property type="match status" value="1"/>
</dbReference>
<evidence type="ECO:0000256" key="1">
    <source>
        <dbReference type="ARBA" id="ARBA00009673"/>
    </source>
</evidence>
<dbReference type="GO" id="GO:0019478">
    <property type="term" value="P:D-amino acid catabolic process"/>
    <property type="evidence" value="ECO:0007669"/>
    <property type="project" value="UniProtKB-UniRule"/>
</dbReference>
<dbReference type="EMBL" id="PNIX01000103">
    <property type="protein sequence ID" value="PMP83449.1"/>
    <property type="molecule type" value="Genomic_DNA"/>
</dbReference>
<dbReference type="EC" id="3.1.1.96" evidence="2"/>
<accession>A0A2J6X8C8</accession>
<dbReference type="AlphaFoldDB" id="A0A2J6X8C8"/>
<dbReference type="SUPFAM" id="SSF69500">
    <property type="entry name" value="DTD-like"/>
    <property type="match status" value="1"/>
</dbReference>
<evidence type="ECO:0000313" key="3">
    <source>
        <dbReference type="EMBL" id="PMP81689.1"/>
    </source>
</evidence>
<dbReference type="CDD" id="cd00563">
    <property type="entry name" value="Dtyr_deacylase"/>
    <property type="match status" value="1"/>
</dbReference>
<comment type="subunit">
    <text evidence="2">Homodimer.</text>
</comment>
<reference evidence="4 5" key="1">
    <citation type="submission" date="2018-01" db="EMBL/GenBank/DDBJ databases">
        <title>Metagenomic assembled genomes from two thermal pools in the Uzon Caldera, Kamchatka, Russia.</title>
        <authorList>
            <person name="Wilkins L."/>
            <person name="Ettinger C."/>
        </authorList>
    </citation>
    <scope>NUCLEOTIDE SEQUENCE [LARGE SCALE GENOMIC DNA]</scope>
    <source>
        <strain evidence="4">ARK-10</strain>
    </source>
</reference>
<dbReference type="InterPro" id="IPR023509">
    <property type="entry name" value="DTD-like_sf"/>
</dbReference>
<comment type="catalytic activity">
    <reaction evidence="2">
        <text>a D-aminoacyl-tRNA + H2O = a tRNA + a D-alpha-amino acid + H(+)</text>
        <dbReference type="Rhea" id="RHEA:13953"/>
        <dbReference type="Rhea" id="RHEA-COMP:10123"/>
        <dbReference type="Rhea" id="RHEA-COMP:10124"/>
        <dbReference type="ChEBI" id="CHEBI:15377"/>
        <dbReference type="ChEBI" id="CHEBI:15378"/>
        <dbReference type="ChEBI" id="CHEBI:59871"/>
        <dbReference type="ChEBI" id="CHEBI:78442"/>
        <dbReference type="ChEBI" id="CHEBI:79333"/>
        <dbReference type="EC" id="3.1.1.96"/>
    </reaction>
</comment>
<keyword evidence="2" id="KW-0694">RNA-binding</keyword>
<dbReference type="PANTHER" id="PTHR10472:SF5">
    <property type="entry name" value="D-AMINOACYL-TRNA DEACYLASE 1"/>
    <property type="match status" value="1"/>
</dbReference>
<dbReference type="InterPro" id="IPR003732">
    <property type="entry name" value="Daa-tRNA_deacyls_DTD"/>
</dbReference>
<keyword evidence="2" id="KW-0963">Cytoplasm</keyword>
<dbReference type="GO" id="GO:0051500">
    <property type="term" value="F:D-tyrosyl-tRNA(Tyr) deacylase activity"/>
    <property type="evidence" value="ECO:0007669"/>
    <property type="project" value="TreeGrafter"/>
</dbReference>
<dbReference type="GO" id="GO:0106026">
    <property type="term" value="F:Gly-tRNA(Ala) deacylase activity"/>
    <property type="evidence" value="ECO:0007669"/>
    <property type="project" value="UniProtKB-UniRule"/>
</dbReference>
<evidence type="ECO:0000313" key="5">
    <source>
        <dbReference type="Proteomes" id="UP000236910"/>
    </source>
</evidence>
<dbReference type="Pfam" id="PF02580">
    <property type="entry name" value="Tyr_Deacylase"/>
    <property type="match status" value="1"/>
</dbReference>
<name>A0A2J6X8C8_9BACT</name>
<dbReference type="PANTHER" id="PTHR10472">
    <property type="entry name" value="D-TYROSYL-TRNA TYR DEACYLASE"/>
    <property type="match status" value="1"/>
</dbReference>
<dbReference type="GO" id="GO:0005737">
    <property type="term" value="C:cytoplasm"/>
    <property type="evidence" value="ECO:0007669"/>
    <property type="project" value="UniProtKB-SubCell"/>
</dbReference>
<dbReference type="EC" id="3.1.1.-" evidence="2"/>